<dbReference type="Pfam" id="PF01783">
    <property type="entry name" value="Ribosomal_L32p"/>
    <property type="match status" value="1"/>
</dbReference>
<protein>
    <submittedName>
        <fullName evidence="4">Ribosomal protein L32</fullName>
    </submittedName>
</protein>
<proteinExistence type="inferred from homology"/>
<dbReference type="GO" id="GO:0003735">
    <property type="term" value="F:structural constituent of ribosome"/>
    <property type="evidence" value="ECO:0007669"/>
    <property type="project" value="InterPro"/>
</dbReference>
<reference evidence="4" key="1">
    <citation type="submission" date="2018-07" db="EMBL/GenBank/DDBJ databases">
        <authorList>
            <person name="Quirk P.G."/>
            <person name="Krulwich T.A."/>
        </authorList>
    </citation>
    <scope>NUCLEOTIDE SEQUENCE</scope>
</reference>
<evidence type="ECO:0000313" key="4">
    <source>
        <dbReference type="EMBL" id="AYC64346.1"/>
    </source>
</evidence>
<dbReference type="AlphaFoldDB" id="A0A386AY20"/>
<keyword evidence="4" id="KW-0934">Plastid</keyword>
<geneLocation type="chloroplast" evidence="4"/>
<dbReference type="GO" id="GO:0006412">
    <property type="term" value="P:translation"/>
    <property type="evidence" value="ECO:0007669"/>
    <property type="project" value="InterPro"/>
</dbReference>
<reference evidence="4" key="2">
    <citation type="journal article" date="2019" name="Mol. Phylogenet. Evol.">
        <title>Reassessment of the classification of bryopsidales (chlorophyta) based on chloroplast phylogenomic analyses.</title>
        <authorList>
            <person name="Cremen M.C."/>
            <person name="Leliaert F."/>
            <person name="West J."/>
            <person name="Lam D.W."/>
            <person name="Shimada S."/>
            <person name="Lopez-Bautista J.M."/>
            <person name="Verbruggen H."/>
        </authorList>
    </citation>
    <scope>NUCLEOTIDE SEQUENCE</scope>
</reference>
<sequence>MTVPKKRTSKTKKSNRKTIWKKKALKKVIRCFLKSRSLQKK</sequence>
<keyword evidence="2 4" id="KW-0689">Ribosomal protein</keyword>
<evidence type="ECO:0000256" key="2">
    <source>
        <dbReference type="ARBA" id="ARBA00022980"/>
    </source>
</evidence>
<comment type="similarity">
    <text evidence="1">Belongs to the bacterial ribosomal protein bL32 family.</text>
</comment>
<evidence type="ECO:0000256" key="1">
    <source>
        <dbReference type="ARBA" id="ARBA00008560"/>
    </source>
</evidence>
<evidence type="ECO:0000256" key="3">
    <source>
        <dbReference type="ARBA" id="ARBA00023274"/>
    </source>
</evidence>
<name>A0A386AY20_9CHLO</name>
<dbReference type="EMBL" id="MH591094">
    <property type="protein sequence ID" value="AYC64346.1"/>
    <property type="molecule type" value="Genomic_DNA"/>
</dbReference>
<keyword evidence="3" id="KW-0687">Ribonucleoprotein</keyword>
<accession>A0A386AY20</accession>
<organism evidence="4">
    <name type="scientific">Pseudochlorodesmis sp. HV01306a</name>
    <dbReference type="NCBI Taxonomy" id="2358488"/>
    <lineage>
        <taxon>Eukaryota</taxon>
        <taxon>Viridiplantae</taxon>
        <taxon>Chlorophyta</taxon>
        <taxon>core chlorophytes</taxon>
        <taxon>Ulvophyceae</taxon>
        <taxon>TCBD clade</taxon>
        <taxon>Bryopsidales</taxon>
        <taxon>Bryopsidineae</taxon>
        <taxon>Bryopsidaceae</taxon>
        <taxon>Pseudochlorodesmis</taxon>
    </lineage>
</organism>
<dbReference type="GO" id="GO:0015934">
    <property type="term" value="C:large ribosomal subunit"/>
    <property type="evidence" value="ECO:0007669"/>
    <property type="project" value="InterPro"/>
</dbReference>
<dbReference type="InterPro" id="IPR002677">
    <property type="entry name" value="Ribosomal_bL32"/>
</dbReference>
<keyword evidence="4" id="KW-0150">Chloroplast</keyword>
<gene>
    <name evidence="4" type="primary">rpl32</name>
</gene>